<feature type="compositionally biased region" description="Polar residues" evidence="14">
    <location>
        <begin position="52"/>
        <end position="62"/>
    </location>
</feature>
<dbReference type="InterPro" id="IPR011011">
    <property type="entry name" value="Znf_FYVE_PHD"/>
</dbReference>
<feature type="region of interest" description="Disordered" evidence="14">
    <location>
        <begin position="819"/>
        <end position="916"/>
    </location>
</feature>
<comment type="subcellular location">
    <subcellularLocation>
        <location evidence="1 11 13">Nucleus</location>
    </subcellularLocation>
</comment>
<evidence type="ECO:0000256" key="3">
    <source>
        <dbReference type="ARBA" id="ARBA00022723"/>
    </source>
</evidence>
<evidence type="ECO:0000256" key="7">
    <source>
        <dbReference type="ARBA" id="ARBA00023125"/>
    </source>
</evidence>
<feature type="DNA-binding region" description="Homeobox" evidence="11">
    <location>
        <begin position="753"/>
        <end position="812"/>
    </location>
</feature>
<dbReference type="SMART" id="SM00249">
    <property type="entry name" value="PHD"/>
    <property type="match status" value="1"/>
</dbReference>
<feature type="region of interest" description="Disordered" evidence="14">
    <location>
        <begin position="147"/>
        <end position="206"/>
    </location>
</feature>
<comment type="caution">
    <text evidence="17">The sequence shown here is derived from an EMBL/GenBank/DDBJ whole genome shotgun (WGS) entry which is preliminary data.</text>
</comment>
<evidence type="ECO:0000259" key="15">
    <source>
        <dbReference type="PROSITE" id="PS50016"/>
    </source>
</evidence>
<dbReference type="EMBL" id="BJWL01000006">
    <property type="protein sequence ID" value="GFY89538.1"/>
    <property type="molecule type" value="Genomic_DNA"/>
</dbReference>
<evidence type="ECO:0000256" key="5">
    <source>
        <dbReference type="ARBA" id="ARBA00022833"/>
    </source>
</evidence>
<feature type="compositionally biased region" description="Acidic residues" evidence="14">
    <location>
        <begin position="677"/>
        <end position="686"/>
    </location>
</feature>
<feature type="compositionally biased region" description="Basic and acidic residues" evidence="14">
    <location>
        <begin position="840"/>
        <end position="851"/>
    </location>
</feature>
<dbReference type="PROSITE" id="PS50071">
    <property type="entry name" value="HOMEOBOX_2"/>
    <property type="match status" value="1"/>
</dbReference>
<comment type="similarity">
    <text evidence="2">Belongs to the PHD-associated homeobox family.</text>
</comment>
<feature type="region of interest" description="Disordered" evidence="14">
    <location>
        <begin position="503"/>
        <end position="757"/>
    </location>
</feature>
<dbReference type="SUPFAM" id="SSF57903">
    <property type="entry name" value="FYVE/PHD zinc finger"/>
    <property type="match status" value="1"/>
</dbReference>
<dbReference type="GO" id="GO:0003682">
    <property type="term" value="F:chromatin binding"/>
    <property type="evidence" value="ECO:0007669"/>
    <property type="project" value="TreeGrafter"/>
</dbReference>
<dbReference type="AlphaFoldDB" id="A0A7J0ESV5"/>
<accession>A0A7J0ESV5</accession>
<reference evidence="17 18" key="1">
    <citation type="submission" date="2019-07" db="EMBL/GenBank/DDBJ databases">
        <title>De Novo Assembly of kiwifruit Actinidia rufa.</title>
        <authorList>
            <person name="Sugita-Konishi S."/>
            <person name="Sato K."/>
            <person name="Mori E."/>
            <person name="Abe Y."/>
            <person name="Kisaki G."/>
            <person name="Hamano K."/>
            <person name="Suezawa K."/>
            <person name="Otani M."/>
            <person name="Fukuda T."/>
            <person name="Manabe T."/>
            <person name="Gomi K."/>
            <person name="Tabuchi M."/>
            <person name="Akimitsu K."/>
            <person name="Kataoka I."/>
        </authorList>
    </citation>
    <scope>NUCLEOTIDE SEQUENCE [LARGE SCALE GENOMIC DNA]</scope>
    <source>
        <strain evidence="18">cv. Fuchu</strain>
    </source>
</reference>
<evidence type="ECO:0000256" key="1">
    <source>
        <dbReference type="ARBA" id="ARBA00004123"/>
    </source>
</evidence>
<dbReference type="InterPro" id="IPR001356">
    <property type="entry name" value="HD"/>
</dbReference>
<evidence type="ECO:0000256" key="13">
    <source>
        <dbReference type="RuleBase" id="RU000682"/>
    </source>
</evidence>
<dbReference type="InterPro" id="IPR019786">
    <property type="entry name" value="Zinc_finger_PHD-type_CS"/>
</dbReference>
<name>A0A7J0ESV5_9ERIC</name>
<proteinExistence type="inferred from homology"/>
<evidence type="ECO:0000256" key="4">
    <source>
        <dbReference type="ARBA" id="ARBA00022771"/>
    </source>
</evidence>
<dbReference type="SUPFAM" id="SSF46689">
    <property type="entry name" value="Homeodomain-like"/>
    <property type="match status" value="1"/>
</dbReference>
<feature type="domain" description="Homeobox" evidence="16">
    <location>
        <begin position="751"/>
        <end position="811"/>
    </location>
</feature>
<evidence type="ECO:0000259" key="16">
    <source>
        <dbReference type="PROSITE" id="PS50071"/>
    </source>
</evidence>
<evidence type="ECO:0000256" key="10">
    <source>
        <dbReference type="ARBA" id="ARBA00023242"/>
    </source>
</evidence>
<evidence type="ECO:0000256" key="8">
    <source>
        <dbReference type="ARBA" id="ARBA00023155"/>
    </source>
</evidence>
<dbReference type="GO" id="GO:0003677">
    <property type="term" value="F:DNA binding"/>
    <property type="evidence" value="ECO:0007669"/>
    <property type="project" value="UniProtKB-UniRule"/>
</dbReference>
<keyword evidence="8 11" id="KW-0371">Homeobox</keyword>
<keyword evidence="10 11" id="KW-0539">Nucleus</keyword>
<dbReference type="Gene3D" id="3.30.40.10">
    <property type="entry name" value="Zinc/RING finger domain, C3HC4 (zinc finger)"/>
    <property type="match status" value="1"/>
</dbReference>
<dbReference type="InterPro" id="IPR001965">
    <property type="entry name" value="Znf_PHD"/>
</dbReference>
<feature type="region of interest" description="Disordered" evidence="14">
    <location>
        <begin position="238"/>
        <end position="321"/>
    </location>
</feature>
<dbReference type="SMART" id="SM00389">
    <property type="entry name" value="HOX"/>
    <property type="match status" value="1"/>
</dbReference>
<evidence type="ECO:0000256" key="14">
    <source>
        <dbReference type="SAM" id="MobiDB-lite"/>
    </source>
</evidence>
<evidence type="ECO:0000256" key="6">
    <source>
        <dbReference type="ARBA" id="ARBA00023015"/>
    </source>
</evidence>
<organism evidence="17 18">
    <name type="scientific">Actinidia rufa</name>
    <dbReference type="NCBI Taxonomy" id="165716"/>
    <lineage>
        <taxon>Eukaryota</taxon>
        <taxon>Viridiplantae</taxon>
        <taxon>Streptophyta</taxon>
        <taxon>Embryophyta</taxon>
        <taxon>Tracheophyta</taxon>
        <taxon>Spermatophyta</taxon>
        <taxon>Magnoliopsida</taxon>
        <taxon>eudicotyledons</taxon>
        <taxon>Gunneridae</taxon>
        <taxon>Pentapetalae</taxon>
        <taxon>asterids</taxon>
        <taxon>Ericales</taxon>
        <taxon>Actinidiaceae</taxon>
        <taxon>Actinidia</taxon>
    </lineage>
</organism>
<evidence type="ECO:0000313" key="18">
    <source>
        <dbReference type="Proteomes" id="UP000585474"/>
    </source>
</evidence>
<evidence type="ECO:0000256" key="12">
    <source>
        <dbReference type="PROSITE-ProRule" id="PRU00146"/>
    </source>
</evidence>
<keyword evidence="4 12" id="KW-0863">Zinc-finger</keyword>
<keyword evidence="18" id="KW-1185">Reference proteome</keyword>
<feature type="compositionally biased region" description="Basic and acidic residues" evidence="14">
    <location>
        <begin position="895"/>
        <end position="909"/>
    </location>
</feature>
<protein>
    <submittedName>
        <fullName evidence="17">Homeodomain-like protein with RING/FYVE/PHD-type zinc finger domain-containing protein</fullName>
    </submittedName>
</protein>
<dbReference type="GO" id="GO:0045814">
    <property type="term" value="P:negative regulation of gene expression, epigenetic"/>
    <property type="evidence" value="ECO:0007669"/>
    <property type="project" value="TreeGrafter"/>
</dbReference>
<feature type="domain" description="PHD-type" evidence="15">
    <location>
        <begin position="410"/>
        <end position="467"/>
    </location>
</feature>
<feature type="compositionally biased region" description="Basic residues" evidence="14">
    <location>
        <begin position="852"/>
        <end position="863"/>
    </location>
</feature>
<keyword evidence="9" id="KW-0804">Transcription</keyword>
<dbReference type="PROSITE" id="PS01359">
    <property type="entry name" value="ZF_PHD_1"/>
    <property type="match status" value="1"/>
</dbReference>
<evidence type="ECO:0000256" key="11">
    <source>
        <dbReference type="PROSITE-ProRule" id="PRU00108"/>
    </source>
</evidence>
<keyword evidence="7 11" id="KW-0238">DNA-binding</keyword>
<sequence>MSDDINMDATSAQLNCETGQLSPPTQKTLIREHEFGSRSLASEAAEEKDTVSTENVNKGSTEASAVECIYNGIEQLRSHQEDLTSNSSCEQLGKQLEEANMNSNSEKLGLLTEHTDGKNLNAKQVMSEINYELAPDSYNTEALVEKQNEDNAQNGRAETGTREIGCLGLEPSGLPSEDITKNSSWEQLKPPPGDKGESSLEQLGVPPKHVGVTTSLVQLKPLPDNASKDCDGQFELPLEDAANNPIKSGGGGTRTSTKSTKGKHALRSSAGSTRVLRSRSQEKHKAPEPSNNLPEHGDNPNGEKRRKKKKPNQIKKTPADEFSRVRKHLRYLLHRIKYEQNLIDAYSAEGWKGQSLEKIKPEKELQRAKSEIFRCKLKIRDLFQRLDLSIAEGKLPQSLFDSEGQIDSEDIFCAKCGTKDLRADNDIILCDGACERAFHQFCVEPPLLKQDIPPDDEGWLCPGCDCKVDCIDLLNDSQGTNLSVLDKWERVFPEEAAASAAGKMLDDNLGLPSDDSEDNDYNPDGSEVDVKDIGASPISKKNLEQSSDDSEDDDYDPSAPDLDEQVKEESSSSDFTSDPEDFSVAFDDHRSPLENESVPDEPMSVSSDHTMPDRGSNGEISKVGRRKKQTINDELLSLLETGTNRGEFAPVSGRRHVERLDYKQLYDETYGNVSSDSSDENWVDATDEPKKRRKDYIEIEGSNAEDMDTDQEESEHTPKRRVRKKLDVEGTNSKSSKSYKSSLEHGSSGSSAKRSTYRRLGEAATRGLLISFKENQYPERAMKENLAKELGIAVHQVSKWFENARWSFRHSAHMKALVENAPSRGTPPQTNPSVPGPKMVTEDVHNEESSKRRYTSPRARKKSCQSEHQAPYHVLGNEETQKLNAPVDLQNTEEVQEKGRPKKAQEKQRRVTTRKSHRWLGRGATELSRMVLLYQNDPKARPLTVLDSTEGLLFRFRGEEHEFGRAIRCGVGGMAPTNNLQDLVS</sequence>
<dbReference type="OrthoDB" id="1903104at2759"/>
<dbReference type="Proteomes" id="UP000585474">
    <property type="component" value="Unassembled WGS sequence"/>
</dbReference>
<feature type="compositionally biased region" description="Acidic residues" evidence="14">
    <location>
        <begin position="546"/>
        <end position="556"/>
    </location>
</feature>
<feature type="compositionally biased region" description="Polar residues" evidence="14">
    <location>
        <begin position="8"/>
        <end position="28"/>
    </location>
</feature>
<feature type="compositionally biased region" description="Low complexity" evidence="14">
    <location>
        <begin position="733"/>
        <end position="753"/>
    </location>
</feature>
<dbReference type="Gene3D" id="1.10.10.60">
    <property type="entry name" value="Homeodomain-like"/>
    <property type="match status" value="1"/>
</dbReference>
<dbReference type="CDD" id="cd15504">
    <property type="entry name" value="PHD_PRHA_like"/>
    <property type="match status" value="1"/>
</dbReference>
<keyword evidence="6" id="KW-0805">Transcription regulation</keyword>
<dbReference type="Pfam" id="PF00046">
    <property type="entry name" value="Homeodomain"/>
    <property type="match status" value="1"/>
</dbReference>
<dbReference type="GO" id="GO:0005634">
    <property type="term" value="C:nucleus"/>
    <property type="evidence" value="ECO:0007669"/>
    <property type="project" value="UniProtKB-SubCell"/>
</dbReference>
<feature type="region of interest" description="Disordered" evidence="14">
    <location>
        <begin position="1"/>
        <end position="62"/>
    </location>
</feature>
<dbReference type="PANTHER" id="PTHR12628">
    <property type="entry name" value="POLYCOMB-LIKE TRANSCRIPTION FACTOR"/>
    <property type="match status" value="1"/>
</dbReference>
<evidence type="ECO:0000256" key="2">
    <source>
        <dbReference type="ARBA" id="ARBA00007427"/>
    </source>
</evidence>
<gene>
    <name evidence="17" type="ORF">Acr_06g0014780</name>
</gene>
<dbReference type="Pfam" id="PF00628">
    <property type="entry name" value="PHD"/>
    <property type="match status" value="1"/>
</dbReference>
<feature type="compositionally biased region" description="Basic residues" evidence="14">
    <location>
        <begin position="304"/>
        <end position="313"/>
    </location>
</feature>
<dbReference type="InterPro" id="IPR009057">
    <property type="entry name" value="Homeodomain-like_sf"/>
</dbReference>
<dbReference type="PANTHER" id="PTHR12628:SF13">
    <property type="entry name" value="HOMEOBOX PROTEIN HAT3.1"/>
    <property type="match status" value="1"/>
</dbReference>
<keyword evidence="5" id="KW-0862">Zinc</keyword>
<evidence type="ECO:0000313" key="17">
    <source>
        <dbReference type="EMBL" id="GFY89538.1"/>
    </source>
</evidence>
<dbReference type="CDD" id="cd00086">
    <property type="entry name" value="homeodomain"/>
    <property type="match status" value="1"/>
</dbReference>
<dbReference type="InterPro" id="IPR013083">
    <property type="entry name" value="Znf_RING/FYVE/PHD"/>
</dbReference>
<dbReference type="PROSITE" id="PS50016">
    <property type="entry name" value="ZF_PHD_2"/>
    <property type="match status" value="1"/>
</dbReference>
<dbReference type="GO" id="GO:0008270">
    <property type="term" value="F:zinc ion binding"/>
    <property type="evidence" value="ECO:0007669"/>
    <property type="project" value="UniProtKB-KW"/>
</dbReference>
<dbReference type="InterPro" id="IPR019787">
    <property type="entry name" value="Znf_PHD-finger"/>
</dbReference>
<dbReference type="InterPro" id="IPR045876">
    <property type="entry name" value="PRHA-like_PHD-finger"/>
</dbReference>
<keyword evidence="3" id="KW-0479">Metal-binding</keyword>
<evidence type="ECO:0000256" key="9">
    <source>
        <dbReference type="ARBA" id="ARBA00023163"/>
    </source>
</evidence>
<feature type="compositionally biased region" description="Acidic residues" evidence="14">
    <location>
        <begin position="703"/>
        <end position="713"/>
    </location>
</feature>
<dbReference type="FunFam" id="3.30.40.10:FF:000650">
    <property type="entry name" value="Homeobox protein HAT3.1"/>
    <property type="match status" value="1"/>
</dbReference>